<proteinExistence type="predicted"/>
<comment type="caution">
    <text evidence="2">The sequence shown here is derived from an EMBL/GenBank/DDBJ whole genome shotgun (WGS) entry which is preliminary data.</text>
</comment>
<feature type="region of interest" description="Disordered" evidence="1">
    <location>
        <begin position="264"/>
        <end position="318"/>
    </location>
</feature>
<dbReference type="EMBL" id="JAHRIO010022043">
    <property type="protein sequence ID" value="MEQ2165829.1"/>
    <property type="molecule type" value="Genomic_DNA"/>
</dbReference>
<dbReference type="PANTHER" id="PTHR46576:SF1">
    <property type="entry name" value="BROMO ADJACENT HOMOLOGY DOMAIN-CONTAINING 1 PROTEIN"/>
    <property type="match status" value="1"/>
</dbReference>
<evidence type="ECO:0000256" key="1">
    <source>
        <dbReference type="SAM" id="MobiDB-lite"/>
    </source>
</evidence>
<feature type="region of interest" description="Disordered" evidence="1">
    <location>
        <begin position="412"/>
        <end position="450"/>
    </location>
</feature>
<keyword evidence="3" id="KW-1185">Reference proteome</keyword>
<accession>A0ABV0N359</accession>
<gene>
    <name evidence="2" type="ORF">GOODEAATRI_021240</name>
</gene>
<evidence type="ECO:0000313" key="3">
    <source>
        <dbReference type="Proteomes" id="UP001476798"/>
    </source>
</evidence>
<name>A0ABV0N359_9TELE</name>
<dbReference type="InterPro" id="IPR053032">
    <property type="entry name" value="BAH_domain-containing"/>
</dbReference>
<dbReference type="PANTHER" id="PTHR46576">
    <property type="entry name" value="BROMO ADJACENT HOMOLOGY DOMAIN-CONTAINING 1 PROTEIN"/>
    <property type="match status" value="1"/>
</dbReference>
<evidence type="ECO:0000313" key="2">
    <source>
        <dbReference type="EMBL" id="MEQ2165829.1"/>
    </source>
</evidence>
<feature type="region of interest" description="Disordered" evidence="1">
    <location>
        <begin position="117"/>
        <end position="145"/>
    </location>
</feature>
<organism evidence="2 3">
    <name type="scientific">Goodea atripinnis</name>
    <dbReference type="NCBI Taxonomy" id="208336"/>
    <lineage>
        <taxon>Eukaryota</taxon>
        <taxon>Metazoa</taxon>
        <taxon>Chordata</taxon>
        <taxon>Craniata</taxon>
        <taxon>Vertebrata</taxon>
        <taxon>Euteleostomi</taxon>
        <taxon>Actinopterygii</taxon>
        <taxon>Neopterygii</taxon>
        <taxon>Teleostei</taxon>
        <taxon>Neoteleostei</taxon>
        <taxon>Acanthomorphata</taxon>
        <taxon>Ovalentaria</taxon>
        <taxon>Atherinomorphae</taxon>
        <taxon>Cyprinodontiformes</taxon>
        <taxon>Goodeidae</taxon>
        <taxon>Goodea</taxon>
    </lineage>
</organism>
<feature type="compositionally biased region" description="Basic residues" evidence="1">
    <location>
        <begin position="122"/>
        <end position="135"/>
    </location>
</feature>
<protein>
    <submittedName>
        <fullName evidence="2">Uncharacterized protein</fullName>
    </submittedName>
</protein>
<reference evidence="2 3" key="1">
    <citation type="submission" date="2021-06" db="EMBL/GenBank/DDBJ databases">
        <authorList>
            <person name="Palmer J.M."/>
        </authorList>
    </citation>
    <scope>NUCLEOTIDE SEQUENCE [LARGE SCALE GENOMIC DNA]</scope>
    <source>
        <strain evidence="2 3">GA_2019</strain>
        <tissue evidence="2">Muscle</tissue>
    </source>
</reference>
<feature type="compositionally biased region" description="Polar residues" evidence="1">
    <location>
        <begin position="283"/>
        <end position="301"/>
    </location>
</feature>
<dbReference type="Proteomes" id="UP001476798">
    <property type="component" value="Unassembled WGS sequence"/>
</dbReference>
<sequence length="532" mass="59273">MSRRTHVNADSAWILSPACRFGRPVDDEISAHLLTDADTMVKAQQSQLAKCRKLQNKNACKKKGELKPKGKNELCEKQKRDIKGSCHRKTTAATGNDDALACCVLLTRLDEKGVVGKEKNAKSKMQKSAKVKKRERSVPRSTKYREPKTNQANALLMLTSPVVEPRRRRMASLNAEAVNSLLLYRDSSMMTNLTKKLQPSGEDALETFVSKVKNVSAGGKRAKKQKRSTDQAESIDWLSLFAPTPRRQASLTAETLLKLTSTQYKTKRQKKTEYKPEVRNEPTESTQNSSNTDPVCEGTTQTKKRRPHAKLEELKHRKQGTEFPAHPKLSSAPQGCCSLCQTERESTTGGQDCVRHAFQCGSSSGFPLNTIKEEQMQAEVTSCFCCSQERCVEYCHRLALFLEDKTFKEPEDSSLSEVHPDSSPSPIPPLSLCPRSSKRPKLNPSTGPQPSGIRHPVYCCTSVEACYGEPCRINGYSYSSVIPAITRGGCPFSPKDCSKCNQGIKRGKQTSACLWVMSFHPFSIWQLCSWII</sequence>
<feature type="compositionally biased region" description="Basic and acidic residues" evidence="1">
    <location>
        <begin position="271"/>
        <end position="282"/>
    </location>
</feature>